<dbReference type="Pfam" id="PF25917">
    <property type="entry name" value="BSH_RND"/>
    <property type="match status" value="1"/>
</dbReference>
<dbReference type="InterPro" id="IPR058792">
    <property type="entry name" value="Beta-barrel_RND_2"/>
</dbReference>
<organism evidence="5 6">
    <name type="scientific">Rhodoplanes serenus</name>
    <dbReference type="NCBI Taxonomy" id="200615"/>
    <lineage>
        <taxon>Bacteria</taxon>
        <taxon>Pseudomonadati</taxon>
        <taxon>Pseudomonadota</taxon>
        <taxon>Alphaproteobacteria</taxon>
        <taxon>Hyphomicrobiales</taxon>
        <taxon>Nitrobacteraceae</taxon>
        <taxon>Rhodoplanes</taxon>
    </lineage>
</organism>
<comment type="similarity">
    <text evidence="1">Belongs to the membrane fusion protein (MFP) (TC 8.A.1) family.</text>
</comment>
<sequence>MRRVVVLALVGLAVAAAGGGLLWARNAPLTVPVVRPETDFAVKVFGLGTVEARVLSRTGFKVAGTLDALNADHGDTVAAGRLLATIDATEQQARVAKARAQVANAEAAVAVAEAAARKAEALHRQRVQTNRRRQSLLERQSVSQEAAEESQANEAIAGADLLVAQSEIASARAKFDDARAQLVSDLAVLGQHELKAPFDALVVSRAKELGAVVGAGETLFTLVAPETVWILAYVDEARSGGIAVGQPAEVRLRSLPQRLFHGTVARVGLESDRVNEERRVYVTCTDCPPDFHLGEQAEVFVTKAVLPRALMVPEKAIERFDGATGFLWVIRDGRLARLPARFGHRTHDGRVELVDGLPDGAAVVAAIGTGLRDGRAAAADAAPGGSTTGGARP</sequence>
<dbReference type="GO" id="GO:0015562">
    <property type="term" value="F:efflux transmembrane transporter activity"/>
    <property type="evidence" value="ECO:0007669"/>
    <property type="project" value="TreeGrafter"/>
</dbReference>
<evidence type="ECO:0000259" key="4">
    <source>
        <dbReference type="Pfam" id="PF25954"/>
    </source>
</evidence>
<dbReference type="SUPFAM" id="SSF111369">
    <property type="entry name" value="HlyD-like secretion proteins"/>
    <property type="match status" value="1"/>
</dbReference>
<dbReference type="GO" id="GO:1990281">
    <property type="term" value="C:efflux pump complex"/>
    <property type="evidence" value="ECO:0007669"/>
    <property type="project" value="TreeGrafter"/>
</dbReference>
<keyword evidence="6" id="KW-1185">Reference proteome</keyword>
<dbReference type="OrthoDB" id="9806939at2"/>
<dbReference type="Pfam" id="PF25954">
    <property type="entry name" value="Beta-barrel_RND_2"/>
    <property type="match status" value="1"/>
</dbReference>
<name>A0A3S4F9X8_9BRAD</name>
<dbReference type="RefSeq" id="WP_129609181.1">
    <property type="nucleotide sequence ID" value="NZ_UWOC01000143.1"/>
</dbReference>
<feature type="coiled-coil region" evidence="2">
    <location>
        <begin position="86"/>
        <end position="181"/>
    </location>
</feature>
<dbReference type="PANTHER" id="PTHR30469:SF15">
    <property type="entry name" value="HLYD FAMILY OF SECRETION PROTEINS"/>
    <property type="match status" value="1"/>
</dbReference>
<comment type="caution">
    <text evidence="5">The sequence shown here is derived from an EMBL/GenBank/DDBJ whole genome shotgun (WGS) entry which is preliminary data.</text>
</comment>
<feature type="domain" description="CusB-like beta-barrel" evidence="4">
    <location>
        <begin position="227"/>
        <end position="267"/>
    </location>
</feature>
<dbReference type="Gene3D" id="2.40.50.100">
    <property type="match status" value="1"/>
</dbReference>
<dbReference type="AlphaFoldDB" id="A0A3S4F9X8"/>
<keyword evidence="2" id="KW-0175">Coiled coil</keyword>
<protein>
    <submittedName>
        <fullName evidence="5">Multidrug resistance protein MdtN</fullName>
    </submittedName>
</protein>
<evidence type="ECO:0000256" key="1">
    <source>
        <dbReference type="ARBA" id="ARBA00009477"/>
    </source>
</evidence>
<accession>A0A3S4F9X8</accession>
<evidence type="ECO:0000313" key="5">
    <source>
        <dbReference type="EMBL" id="VCU09240.1"/>
    </source>
</evidence>
<proteinExistence type="inferred from homology"/>
<gene>
    <name evidence="5" type="primary">mdtN_2</name>
    <name evidence="5" type="ORF">RHODGE_RHODGE_02414</name>
</gene>
<evidence type="ECO:0000256" key="2">
    <source>
        <dbReference type="SAM" id="Coils"/>
    </source>
</evidence>
<dbReference type="NCBIfam" id="TIGR01730">
    <property type="entry name" value="RND_mfp"/>
    <property type="match status" value="1"/>
</dbReference>
<dbReference type="Gene3D" id="2.40.30.170">
    <property type="match status" value="1"/>
</dbReference>
<reference evidence="6" key="1">
    <citation type="submission" date="2018-10" db="EMBL/GenBank/DDBJ databases">
        <authorList>
            <person name="Peiro R."/>
            <person name="Begona"/>
            <person name="Cbmso G."/>
            <person name="Lopez M."/>
            <person name="Gonzalez S."/>
            <person name="Sacristan E."/>
            <person name="Castillo E."/>
        </authorList>
    </citation>
    <scope>NUCLEOTIDE SEQUENCE [LARGE SCALE GENOMIC DNA]</scope>
</reference>
<dbReference type="Gene3D" id="2.40.420.20">
    <property type="match status" value="1"/>
</dbReference>
<dbReference type="InterPro" id="IPR006143">
    <property type="entry name" value="RND_pump_MFP"/>
</dbReference>
<feature type="domain" description="Multidrug resistance protein MdtA-like barrel-sandwich hybrid" evidence="3">
    <location>
        <begin position="61"/>
        <end position="223"/>
    </location>
</feature>
<dbReference type="Proteomes" id="UP000289200">
    <property type="component" value="Unassembled WGS sequence"/>
</dbReference>
<dbReference type="InterPro" id="IPR058625">
    <property type="entry name" value="MdtA-like_BSH"/>
</dbReference>
<evidence type="ECO:0000259" key="3">
    <source>
        <dbReference type="Pfam" id="PF25917"/>
    </source>
</evidence>
<dbReference type="PANTHER" id="PTHR30469">
    <property type="entry name" value="MULTIDRUG RESISTANCE PROTEIN MDTA"/>
    <property type="match status" value="1"/>
</dbReference>
<evidence type="ECO:0000313" key="6">
    <source>
        <dbReference type="Proteomes" id="UP000289200"/>
    </source>
</evidence>
<dbReference type="EMBL" id="UWOC01000143">
    <property type="protein sequence ID" value="VCU09240.1"/>
    <property type="molecule type" value="Genomic_DNA"/>
</dbReference>